<dbReference type="Gene3D" id="3.30.70.20">
    <property type="match status" value="1"/>
</dbReference>
<dbReference type="GO" id="GO:0046872">
    <property type="term" value="F:metal ion binding"/>
    <property type="evidence" value="ECO:0007669"/>
    <property type="project" value="UniProtKB-KW"/>
</dbReference>
<accession>A0A0F9DFK7</accession>
<gene>
    <name evidence="6" type="ORF">LCGC14_2494320</name>
</gene>
<feature type="domain" description="4Fe-4S ferredoxin-type" evidence="5">
    <location>
        <begin position="312"/>
        <end position="341"/>
    </location>
</feature>
<dbReference type="PROSITE" id="PS51379">
    <property type="entry name" value="4FE4S_FER_2"/>
    <property type="match status" value="2"/>
</dbReference>
<dbReference type="InterPro" id="IPR017896">
    <property type="entry name" value="4Fe4S_Fe-S-bd"/>
</dbReference>
<dbReference type="InterPro" id="IPR017900">
    <property type="entry name" value="4Fe4S_Fe_S_CS"/>
</dbReference>
<keyword evidence="2" id="KW-0479">Metal-binding</keyword>
<dbReference type="InterPro" id="IPR050572">
    <property type="entry name" value="Fe-S_Ferredoxin"/>
</dbReference>
<dbReference type="SUPFAM" id="SSF54862">
    <property type="entry name" value="4Fe-4S ferredoxins"/>
    <property type="match status" value="1"/>
</dbReference>
<dbReference type="PANTHER" id="PTHR43687:SF1">
    <property type="entry name" value="FERREDOXIN III"/>
    <property type="match status" value="1"/>
</dbReference>
<reference evidence="6" key="1">
    <citation type="journal article" date="2015" name="Nature">
        <title>Complex archaea that bridge the gap between prokaryotes and eukaryotes.</title>
        <authorList>
            <person name="Spang A."/>
            <person name="Saw J.H."/>
            <person name="Jorgensen S.L."/>
            <person name="Zaremba-Niedzwiedzka K."/>
            <person name="Martijn J."/>
            <person name="Lind A.E."/>
            <person name="van Eijk R."/>
            <person name="Schleper C."/>
            <person name="Guy L."/>
            <person name="Ettema T.J."/>
        </authorList>
    </citation>
    <scope>NUCLEOTIDE SEQUENCE</scope>
</reference>
<dbReference type="PROSITE" id="PS00198">
    <property type="entry name" value="4FE4S_FER_1"/>
    <property type="match status" value="1"/>
</dbReference>
<dbReference type="EMBL" id="LAZR01039614">
    <property type="protein sequence ID" value="KKL16561.1"/>
    <property type="molecule type" value="Genomic_DNA"/>
</dbReference>
<sequence length="366" mass="40623">MEKALVTELCNNLNKLGGMIIAMPCPELTELFEELFTEEEAEIAAKIPPTATPAQDLAEKLSKPVEELVPLLESMADKGTVLTRKKDGVVLYRLLPIMPGIFEFQFMRGTDTERDRRLARRFKTYLDMATPMVTKTFMAAKDITPPSRIIPVEKTIQAGQTVYTFDELSRYIEEAEAIAVGHCYCRHQAYLLGEESCEAPKESCMNFGPGAQYTAERGITRMITKEEAYEILKECEAHGLVHLSSNTSKFLEYLCNCCECHCDILKKVKETDRPVWIATSGYLAAVDEELCEGCETCVEHCQLSAISMNDEAIAVVNENRCIGCGACANLCPEEAISMPLHPDVPAPPATARDLRKAIFESVQSVG</sequence>
<comment type="caution">
    <text evidence="6">The sequence shown here is derived from an EMBL/GenBank/DDBJ whole genome shotgun (WGS) entry which is preliminary data.</text>
</comment>
<evidence type="ECO:0000256" key="3">
    <source>
        <dbReference type="ARBA" id="ARBA00023004"/>
    </source>
</evidence>
<evidence type="ECO:0000256" key="4">
    <source>
        <dbReference type="ARBA" id="ARBA00023014"/>
    </source>
</evidence>
<dbReference type="AlphaFoldDB" id="A0A0F9DFK7"/>
<evidence type="ECO:0000313" key="6">
    <source>
        <dbReference type="EMBL" id="KKL16561.1"/>
    </source>
</evidence>
<dbReference type="PANTHER" id="PTHR43687">
    <property type="entry name" value="ADENYLYLSULFATE REDUCTASE, BETA SUBUNIT"/>
    <property type="match status" value="1"/>
</dbReference>
<keyword evidence="1" id="KW-0004">4Fe-4S</keyword>
<evidence type="ECO:0000259" key="5">
    <source>
        <dbReference type="PROSITE" id="PS51379"/>
    </source>
</evidence>
<feature type="domain" description="4Fe-4S ferredoxin-type" evidence="5">
    <location>
        <begin position="282"/>
        <end position="311"/>
    </location>
</feature>
<name>A0A0F9DFK7_9ZZZZ</name>
<dbReference type="Pfam" id="PF14697">
    <property type="entry name" value="Fer4_21"/>
    <property type="match status" value="1"/>
</dbReference>
<evidence type="ECO:0000256" key="2">
    <source>
        <dbReference type="ARBA" id="ARBA00022723"/>
    </source>
</evidence>
<proteinExistence type="predicted"/>
<dbReference type="GO" id="GO:0051539">
    <property type="term" value="F:4 iron, 4 sulfur cluster binding"/>
    <property type="evidence" value="ECO:0007669"/>
    <property type="project" value="UniProtKB-KW"/>
</dbReference>
<evidence type="ECO:0000256" key="1">
    <source>
        <dbReference type="ARBA" id="ARBA00022485"/>
    </source>
</evidence>
<keyword evidence="4" id="KW-0411">Iron-sulfur</keyword>
<organism evidence="6">
    <name type="scientific">marine sediment metagenome</name>
    <dbReference type="NCBI Taxonomy" id="412755"/>
    <lineage>
        <taxon>unclassified sequences</taxon>
        <taxon>metagenomes</taxon>
        <taxon>ecological metagenomes</taxon>
    </lineage>
</organism>
<protein>
    <recommendedName>
        <fullName evidence="5">4Fe-4S ferredoxin-type domain-containing protein</fullName>
    </recommendedName>
</protein>
<keyword evidence="3" id="KW-0408">Iron</keyword>